<protein>
    <submittedName>
        <fullName evidence="1">Uncharacterized protein</fullName>
    </submittedName>
</protein>
<sequence length="208" mass="24655">MRRKKLVILGCGKSHEKAPYDDDSYEIWTLNEFEPERYDLMFEMHPMDVQNERELEFLKNCKKPIYVLEETLLVPTGIVYPLKKILAHPWSIPYFTCTMAYEMALAIHLGFEEIELWGLNMDEGSPRERTVESACLQYWCGIATGKGIKVRWDEHPFSRRYDYGYDYHIEKWCIENWLCRLMTHTIYRLGPTASMGGDGLEIRRPKEQ</sequence>
<evidence type="ECO:0000313" key="1">
    <source>
        <dbReference type="EMBL" id="KKN40727.1"/>
    </source>
</evidence>
<organism evidence="1">
    <name type="scientific">marine sediment metagenome</name>
    <dbReference type="NCBI Taxonomy" id="412755"/>
    <lineage>
        <taxon>unclassified sequences</taxon>
        <taxon>metagenomes</taxon>
        <taxon>ecological metagenomes</taxon>
    </lineage>
</organism>
<name>A0A0F9QUR1_9ZZZZ</name>
<dbReference type="EMBL" id="LAZR01001687">
    <property type="protein sequence ID" value="KKN40727.1"/>
    <property type="molecule type" value="Genomic_DNA"/>
</dbReference>
<accession>A0A0F9QUR1</accession>
<gene>
    <name evidence="1" type="ORF">LCGC14_0730350</name>
</gene>
<reference evidence="1" key="1">
    <citation type="journal article" date="2015" name="Nature">
        <title>Complex archaea that bridge the gap between prokaryotes and eukaryotes.</title>
        <authorList>
            <person name="Spang A."/>
            <person name="Saw J.H."/>
            <person name="Jorgensen S.L."/>
            <person name="Zaremba-Niedzwiedzka K."/>
            <person name="Martijn J."/>
            <person name="Lind A.E."/>
            <person name="van Eijk R."/>
            <person name="Schleper C."/>
            <person name="Guy L."/>
            <person name="Ettema T.J."/>
        </authorList>
    </citation>
    <scope>NUCLEOTIDE SEQUENCE</scope>
</reference>
<proteinExistence type="predicted"/>
<comment type="caution">
    <text evidence="1">The sequence shown here is derived from an EMBL/GenBank/DDBJ whole genome shotgun (WGS) entry which is preliminary data.</text>
</comment>
<dbReference type="AlphaFoldDB" id="A0A0F9QUR1"/>